<dbReference type="OrthoDB" id="3268660at2"/>
<evidence type="ECO:0000256" key="1">
    <source>
        <dbReference type="SAM" id="SignalP"/>
    </source>
</evidence>
<name>A0A542YP37_9MICO</name>
<gene>
    <name evidence="2" type="ORF">FB467_0902</name>
</gene>
<dbReference type="InterPro" id="IPR051922">
    <property type="entry name" value="Bact_Sporulation_Assoc"/>
</dbReference>
<accession>A0A542YP37</accession>
<keyword evidence="1" id="KW-0732">Signal</keyword>
<dbReference type="PANTHER" id="PTHR30032">
    <property type="entry name" value="N-ACETYLMURAMOYL-L-ALANINE AMIDASE-RELATED"/>
    <property type="match status" value="1"/>
</dbReference>
<proteinExistence type="predicted"/>
<dbReference type="Proteomes" id="UP000319516">
    <property type="component" value="Unassembled WGS sequence"/>
</dbReference>
<sequence>MTHRTRRTPWRPLLATAGTAGLLTVAAVTPASAATLDDWDVTGIQFVTADCARNEYVVDATFTGTTDDGGGFDKVRVEVWDDGILKDYRVLEVPVGATVDTTAFLSFVGTYLTGAPGVGIVLADADPAGEATTWLDSLDPFFPEDEEGPCDFDVERIGGADRIGTAALLAQRFVKADTVVLARSDTFPDALTAAPLADQMAGPLLLTRTGSLPAETAAELTRLQPSQVIVIGGSAAIQDSVLAEAAALLPASSTVSRIGGADRYATSALIAQEIIQDSTPQMFLATGQDFPDALVLSALAARESAPLVLTKVDDLPDATEAFLSGASFDDLYAAGGVAVISDSVLNEAAALGGATATRYSGTDRYETAAVVLQQFPAEGKVMVATGEKFPDALTAVPVAGRTGAGIALSRHDEVPASVMTEVERLTDGFAFPLVTIVGGEAALSSDVYDQLLALFGTAAAPAAPTVGDTDGNLPDQH</sequence>
<evidence type="ECO:0000313" key="3">
    <source>
        <dbReference type="Proteomes" id="UP000319516"/>
    </source>
</evidence>
<comment type="caution">
    <text evidence="2">The sequence shown here is derived from an EMBL/GenBank/DDBJ whole genome shotgun (WGS) entry which is preliminary data.</text>
</comment>
<evidence type="ECO:0000313" key="2">
    <source>
        <dbReference type="EMBL" id="TQL49809.1"/>
    </source>
</evidence>
<dbReference type="AlphaFoldDB" id="A0A542YP37"/>
<dbReference type="PANTHER" id="PTHR30032:SF8">
    <property type="entry name" value="GERMINATION-SPECIFIC N-ACETYLMURAMOYL-L-ALANINE AMIDASE"/>
    <property type="match status" value="1"/>
</dbReference>
<feature type="chain" id="PRO_5021933425" evidence="1">
    <location>
        <begin position="34"/>
        <end position="477"/>
    </location>
</feature>
<dbReference type="Gene3D" id="3.40.50.12090">
    <property type="match status" value="2"/>
</dbReference>
<dbReference type="EMBL" id="VFOP01000001">
    <property type="protein sequence ID" value="TQL49809.1"/>
    <property type="molecule type" value="Genomic_DNA"/>
</dbReference>
<dbReference type="RefSeq" id="WP_141784024.1">
    <property type="nucleotide sequence ID" value="NZ_BAAAIK010000003.1"/>
</dbReference>
<dbReference type="InterPro" id="IPR007253">
    <property type="entry name" value="Cell_wall-bd_2"/>
</dbReference>
<keyword evidence="3" id="KW-1185">Reference proteome</keyword>
<feature type="signal peptide" evidence="1">
    <location>
        <begin position="1"/>
        <end position="33"/>
    </location>
</feature>
<reference evidence="2 3" key="1">
    <citation type="submission" date="2019-06" db="EMBL/GenBank/DDBJ databases">
        <title>Sequencing the genomes of 1000 actinobacteria strains.</title>
        <authorList>
            <person name="Klenk H.-P."/>
        </authorList>
    </citation>
    <scope>NUCLEOTIDE SEQUENCE [LARGE SCALE GENOMIC DNA]</scope>
    <source>
        <strain evidence="2 3">DSM 12335</strain>
    </source>
</reference>
<protein>
    <submittedName>
        <fullName evidence="2">Putative cell wall binding repeat protein</fullName>
    </submittedName>
</protein>
<organism evidence="2 3">
    <name type="scientific">Ornithinicoccus hortensis</name>
    <dbReference type="NCBI Taxonomy" id="82346"/>
    <lineage>
        <taxon>Bacteria</taxon>
        <taxon>Bacillati</taxon>
        <taxon>Actinomycetota</taxon>
        <taxon>Actinomycetes</taxon>
        <taxon>Micrococcales</taxon>
        <taxon>Intrasporangiaceae</taxon>
        <taxon>Ornithinicoccus</taxon>
    </lineage>
</organism>
<dbReference type="Pfam" id="PF04122">
    <property type="entry name" value="CW_binding_2"/>
    <property type="match status" value="3"/>
</dbReference>